<name>A0ABW0QC42_9BURK</name>
<organism evidence="10 11">
    <name type="scientific">Polaromonas jejuensis</name>
    <dbReference type="NCBI Taxonomy" id="457502"/>
    <lineage>
        <taxon>Bacteria</taxon>
        <taxon>Pseudomonadati</taxon>
        <taxon>Pseudomonadota</taxon>
        <taxon>Betaproteobacteria</taxon>
        <taxon>Burkholderiales</taxon>
        <taxon>Comamonadaceae</taxon>
        <taxon>Polaromonas</taxon>
    </lineage>
</organism>
<sequence length="269" mass="29694">MRRFLHRHIRTRLELAHRAARPAGTWKRTMAYQFQFEPVFAHVNLLAEGVLMTMAISSAAIFFGTAIGIATAALRSVQTGRIRTLIDAYVEVVRNTPFLVQIFILYFGLPAVNLRVTATEAALIGMIINLGAYSTEIIRAGIEAIHRSQVEAGLSLGMTRLQIFRHVILKPAVAKVYPALCSQFVLMMLASSVTSAISTQELSSMAAQIDSETFRSFEVYTVVTLIYLGLALLFKAVLTLIGHLIFSRRRAASRQVEIGVVSPMKEVAP</sequence>
<evidence type="ECO:0000313" key="10">
    <source>
        <dbReference type="EMBL" id="MFC5522388.1"/>
    </source>
</evidence>
<protein>
    <submittedName>
        <fullName evidence="10">Amino acid ABC transporter permease</fullName>
    </submittedName>
</protein>
<keyword evidence="6 8" id="KW-1133">Transmembrane helix</keyword>
<dbReference type="Proteomes" id="UP001596084">
    <property type="component" value="Unassembled WGS sequence"/>
</dbReference>
<dbReference type="Gene3D" id="1.10.3720.10">
    <property type="entry name" value="MetI-like"/>
    <property type="match status" value="1"/>
</dbReference>
<dbReference type="RefSeq" id="WP_339374663.1">
    <property type="nucleotide sequence ID" value="NZ_JBHSMX010000024.1"/>
</dbReference>
<dbReference type="NCBIfam" id="TIGR01726">
    <property type="entry name" value="HEQRo_perm_3TM"/>
    <property type="match status" value="1"/>
</dbReference>
<evidence type="ECO:0000259" key="9">
    <source>
        <dbReference type="PROSITE" id="PS50928"/>
    </source>
</evidence>
<dbReference type="InterPro" id="IPR043429">
    <property type="entry name" value="ArtM/GltK/GlnP/TcyL/YhdX-like"/>
</dbReference>
<gene>
    <name evidence="10" type="ORF">ACFPP7_15925</name>
</gene>
<evidence type="ECO:0000256" key="7">
    <source>
        <dbReference type="ARBA" id="ARBA00023136"/>
    </source>
</evidence>
<comment type="similarity">
    <text evidence="2">Belongs to the binding-protein-dependent transport system permease family. HisMQ subfamily.</text>
</comment>
<dbReference type="Pfam" id="PF00528">
    <property type="entry name" value="BPD_transp_1"/>
    <property type="match status" value="1"/>
</dbReference>
<dbReference type="InterPro" id="IPR010065">
    <property type="entry name" value="AA_ABC_transptr_permease_3TM"/>
</dbReference>
<keyword evidence="5 8" id="KW-0812">Transmembrane</keyword>
<keyword evidence="11" id="KW-1185">Reference proteome</keyword>
<keyword evidence="3 8" id="KW-0813">Transport</keyword>
<reference evidence="11" key="1">
    <citation type="journal article" date="2019" name="Int. J. Syst. Evol. Microbiol.">
        <title>The Global Catalogue of Microorganisms (GCM) 10K type strain sequencing project: providing services to taxonomists for standard genome sequencing and annotation.</title>
        <authorList>
            <consortium name="The Broad Institute Genomics Platform"/>
            <consortium name="The Broad Institute Genome Sequencing Center for Infectious Disease"/>
            <person name="Wu L."/>
            <person name="Ma J."/>
        </authorList>
    </citation>
    <scope>NUCLEOTIDE SEQUENCE [LARGE SCALE GENOMIC DNA]</scope>
    <source>
        <strain evidence="11">CGMCC 4.7277</strain>
    </source>
</reference>
<evidence type="ECO:0000256" key="4">
    <source>
        <dbReference type="ARBA" id="ARBA00022475"/>
    </source>
</evidence>
<dbReference type="PROSITE" id="PS50928">
    <property type="entry name" value="ABC_TM1"/>
    <property type="match status" value="1"/>
</dbReference>
<evidence type="ECO:0000256" key="3">
    <source>
        <dbReference type="ARBA" id="ARBA00022448"/>
    </source>
</evidence>
<dbReference type="PANTHER" id="PTHR30614:SF35">
    <property type="entry name" value="ABC TRANSPORTER PERMEASE PROTEIN"/>
    <property type="match status" value="1"/>
</dbReference>
<dbReference type="CDD" id="cd06261">
    <property type="entry name" value="TM_PBP2"/>
    <property type="match status" value="1"/>
</dbReference>
<dbReference type="InterPro" id="IPR000515">
    <property type="entry name" value="MetI-like"/>
</dbReference>
<evidence type="ECO:0000256" key="1">
    <source>
        <dbReference type="ARBA" id="ARBA00004429"/>
    </source>
</evidence>
<evidence type="ECO:0000256" key="6">
    <source>
        <dbReference type="ARBA" id="ARBA00022989"/>
    </source>
</evidence>
<dbReference type="EMBL" id="JBHSMX010000024">
    <property type="protein sequence ID" value="MFC5522388.1"/>
    <property type="molecule type" value="Genomic_DNA"/>
</dbReference>
<dbReference type="PANTHER" id="PTHR30614">
    <property type="entry name" value="MEMBRANE COMPONENT OF AMINO ACID ABC TRANSPORTER"/>
    <property type="match status" value="1"/>
</dbReference>
<keyword evidence="7 8" id="KW-0472">Membrane</keyword>
<accession>A0ABW0QC42</accession>
<proteinExistence type="inferred from homology"/>
<keyword evidence="4" id="KW-1003">Cell membrane</keyword>
<evidence type="ECO:0000256" key="5">
    <source>
        <dbReference type="ARBA" id="ARBA00022692"/>
    </source>
</evidence>
<feature type="transmembrane region" description="Helical" evidence="8">
    <location>
        <begin position="219"/>
        <end position="246"/>
    </location>
</feature>
<dbReference type="SUPFAM" id="SSF161098">
    <property type="entry name" value="MetI-like"/>
    <property type="match status" value="1"/>
</dbReference>
<dbReference type="InterPro" id="IPR035906">
    <property type="entry name" value="MetI-like_sf"/>
</dbReference>
<comment type="caution">
    <text evidence="10">The sequence shown here is derived from an EMBL/GenBank/DDBJ whole genome shotgun (WGS) entry which is preliminary data.</text>
</comment>
<comment type="subcellular location">
    <subcellularLocation>
        <location evidence="1">Cell inner membrane</location>
        <topology evidence="1">Multi-pass membrane protein</topology>
    </subcellularLocation>
    <subcellularLocation>
        <location evidence="8">Cell membrane</location>
        <topology evidence="8">Multi-pass membrane protein</topology>
    </subcellularLocation>
</comment>
<evidence type="ECO:0000256" key="2">
    <source>
        <dbReference type="ARBA" id="ARBA00010072"/>
    </source>
</evidence>
<evidence type="ECO:0000256" key="8">
    <source>
        <dbReference type="RuleBase" id="RU363032"/>
    </source>
</evidence>
<feature type="domain" description="ABC transmembrane type-1" evidence="9">
    <location>
        <begin position="50"/>
        <end position="238"/>
    </location>
</feature>
<feature type="transmembrane region" description="Helical" evidence="8">
    <location>
        <begin position="50"/>
        <end position="74"/>
    </location>
</feature>
<evidence type="ECO:0000313" key="11">
    <source>
        <dbReference type="Proteomes" id="UP001596084"/>
    </source>
</evidence>